<proteinExistence type="predicted"/>
<reference evidence="1" key="1">
    <citation type="submission" date="2022-08" db="EMBL/GenBank/DDBJ databases">
        <authorList>
            <person name="Bogun A."/>
            <person name="Kislichkina A."/>
            <person name="Solomentsev V."/>
            <person name="Skryabin Y."/>
            <person name="Sizova A."/>
            <person name="Platonov M."/>
            <person name="Dentovskaya S."/>
        </authorList>
    </citation>
    <scope>NUCLEOTIDE SEQUENCE</scope>
    <source>
        <strain evidence="1">SCPM-O-B-7604</strain>
    </source>
</reference>
<keyword evidence="2" id="KW-1185">Reference proteome</keyword>
<gene>
    <name evidence="1" type="ORF">N0H69_11580</name>
</gene>
<dbReference type="InterPro" id="IPR025048">
    <property type="entry name" value="DUF3987"/>
</dbReference>
<organism evidence="1 2">
    <name type="scientific">Yersinia alsatica</name>
    <dbReference type="NCBI Taxonomy" id="2890317"/>
    <lineage>
        <taxon>Bacteria</taxon>
        <taxon>Pseudomonadati</taxon>
        <taxon>Pseudomonadota</taxon>
        <taxon>Gammaproteobacteria</taxon>
        <taxon>Enterobacterales</taxon>
        <taxon>Yersiniaceae</taxon>
        <taxon>Yersinia</taxon>
    </lineage>
</organism>
<dbReference type="RefSeq" id="WP_050915787.1">
    <property type="nucleotide sequence ID" value="NZ_CP104006.1"/>
</dbReference>
<dbReference type="Proteomes" id="UP001057860">
    <property type="component" value="Chromosome"/>
</dbReference>
<protein>
    <submittedName>
        <fullName evidence="1">YfjI family protein</fullName>
    </submittedName>
</protein>
<name>A0ABY5UIS9_9GAMM</name>
<dbReference type="Pfam" id="PF13148">
    <property type="entry name" value="DUF3987"/>
    <property type="match status" value="1"/>
</dbReference>
<evidence type="ECO:0000313" key="2">
    <source>
        <dbReference type="Proteomes" id="UP001057860"/>
    </source>
</evidence>
<sequence length="518" mass="59670">MNQLPPRPTFQQQPIPISTFPVCALPLLMQNVISYLQDGGKIPTELVVNPVLAAVSLACQPHIEVLNPYTNMEEHCALNILTLAHSGMGKSTINKQVMKPFDTFRAELAKEYLAKLSTYKGDYAVWKTKHKALDSKLHQAVKKGNCADEAQTELKAHASIEPIKPLLPTLVYNDTSLTALIDGLNEYPYAGLISDEASSFFDHRLKDNLAFFNKAWDGDIYEHKRSNREPLSFKPTLMVSLLLQPPLFLDYMKKDGDKALESGFLFRFLFTNIQPSSNYRSLVMSHRYCSNTSTRDETALNCFHTQINKLLIKQKKEIYSRRTEKKTLKLSSVAENYWEQQRAIWIEQTMPGKAWYYINPMVLKANTNTLRIAGLIHHFSSQDVDIISLETIERASTIMEWYLNHFASWFYQFTDEYKFQQDVYELHQWIYQRFMSNCCIPFKKNEVIKYGPSKFRRSDKLEPLLNSIIATGSIVYAQLNPHSAVYITFLMGNGYYAPIIEYPTGKQFPTQQEPKQLN</sequence>
<dbReference type="EMBL" id="CP104006">
    <property type="protein sequence ID" value="UWM43376.1"/>
    <property type="molecule type" value="Genomic_DNA"/>
</dbReference>
<dbReference type="GeneID" id="75140649"/>
<accession>A0ABY5UIS9</accession>
<evidence type="ECO:0000313" key="1">
    <source>
        <dbReference type="EMBL" id="UWM43376.1"/>
    </source>
</evidence>